<dbReference type="Proteomes" id="UP000019438">
    <property type="component" value="Chromosome"/>
</dbReference>
<dbReference type="KEGG" id="gbc:GbCGDNIH3_1668"/>
<accession>A0AAN0VGI4</accession>
<organism evidence="3 4">
    <name type="scientific">Granulibacter bethesdensis</name>
    <dbReference type="NCBI Taxonomy" id="364410"/>
    <lineage>
        <taxon>Bacteria</taxon>
        <taxon>Pseudomonadati</taxon>
        <taxon>Pseudomonadota</taxon>
        <taxon>Alphaproteobacteria</taxon>
        <taxon>Acetobacterales</taxon>
        <taxon>Acetobacteraceae</taxon>
        <taxon>Granulibacter</taxon>
    </lineage>
</organism>
<reference evidence="4" key="1">
    <citation type="submission" date="2012-06" db="EMBL/GenBank/DDBJ databases">
        <title>Genome analysis of multiple Granulibacter bethesdensis isolates demonstrates substantial genome diversity.</title>
        <authorList>
            <person name="Greenberg D.E."/>
            <person name="Porcella S.F."/>
            <person name="Zarember K."/>
            <person name="Zelazny A.M."/>
            <person name="Bruno D."/>
            <person name="Martens C."/>
            <person name="Barbian K.D."/>
            <person name="Jaske E."/>
            <person name="Holland S.M."/>
        </authorList>
    </citation>
    <scope>NUCLEOTIDE SEQUENCE [LARGE SCALE GENOMIC DNA]</scope>
    <source>
        <strain evidence="4">CGDNIH3</strain>
    </source>
</reference>
<keyword evidence="1" id="KW-0732">Signal</keyword>
<feature type="signal peptide" evidence="1">
    <location>
        <begin position="1"/>
        <end position="31"/>
    </location>
</feature>
<dbReference type="EMBL" id="CP003181">
    <property type="protein sequence ID" value="AHJ63568.1"/>
    <property type="molecule type" value="Genomic_DNA"/>
</dbReference>
<dbReference type="RefSeq" id="WP_025287069.1">
    <property type="nucleotide sequence ID" value="NZ_CP003181.2"/>
</dbReference>
<feature type="domain" description="Rap1a immunity protein" evidence="2">
    <location>
        <begin position="39"/>
        <end position="113"/>
    </location>
</feature>
<dbReference type="Gene3D" id="1.10.890.40">
    <property type="match status" value="1"/>
</dbReference>
<dbReference type="AlphaFoldDB" id="A0AAN0VGI4"/>
<feature type="chain" id="PRO_5042811489" evidence="1">
    <location>
        <begin position="32"/>
        <end position="114"/>
    </location>
</feature>
<dbReference type="Pfam" id="PF18602">
    <property type="entry name" value="Rap1a"/>
    <property type="match status" value="1"/>
</dbReference>
<evidence type="ECO:0000313" key="4">
    <source>
        <dbReference type="Proteomes" id="UP000019438"/>
    </source>
</evidence>
<protein>
    <submittedName>
        <fullName evidence="3">Secreted protein</fullName>
    </submittedName>
</protein>
<gene>
    <name evidence="3" type="ORF">GbCGDNIH3_1668</name>
</gene>
<dbReference type="GeneID" id="69745888"/>
<evidence type="ECO:0000256" key="1">
    <source>
        <dbReference type="SAM" id="SignalP"/>
    </source>
</evidence>
<dbReference type="InterPro" id="IPR041238">
    <property type="entry name" value="Rap1a"/>
</dbReference>
<evidence type="ECO:0000313" key="3">
    <source>
        <dbReference type="EMBL" id="AHJ63568.1"/>
    </source>
</evidence>
<proteinExistence type="predicted"/>
<name>A0AAN0VGI4_9PROT</name>
<sequence length="114" mass="12170">MSRFPTILFGAVLACTAVTTGLSGFSTPAHADFLKRKVLLDSCLSAKNERDCTGYIAGIADAASDAKQVCIPAEAHLPQVKARVLDWLKAHKENPAEAAAPWVKQALTESFPCK</sequence>
<evidence type="ECO:0000259" key="2">
    <source>
        <dbReference type="Pfam" id="PF18602"/>
    </source>
</evidence>
<dbReference type="PROSITE" id="PS51257">
    <property type="entry name" value="PROKAR_LIPOPROTEIN"/>
    <property type="match status" value="1"/>
</dbReference>